<evidence type="ECO:0000313" key="10">
    <source>
        <dbReference type="Proteomes" id="UP000886884"/>
    </source>
</evidence>
<evidence type="ECO:0000256" key="7">
    <source>
        <dbReference type="RuleBase" id="RU363032"/>
    </source>
</evidence>
<dbReference type="Pfam" id="PF00528">
    <property type="entry name" value="BPD_transp_1"/>
    <property type="match status" value="1"/>
</dbReference>
<comment type="subcellular location">
    <subcellularLocation>
        <location evidence="1 7">Cell membrane</location>
        <topology evidence="1 7">Multi-pass membrane protein</topology>
    </subcellularLocation>
</comment>
<name>A0A9D1P4H1_9FIRM</name>
<dbReference type="InterPro" id="IPR035906">
    <property type="entry name" value="MetI-like_sf"/>
</dbReference>
<feature type="domain" description="ABC transmembrane type-1" evidence="8">
    <location>
        <begin position="48"/>
        <end position="267"/>
    </location>
</feature>
<dbReference type="PANTHER" id="PTHR43227">
    <property type="entry name" value="BLL4140 PROTEIN"/>
    <property type="match status" value="1"/>
</dbReference>
<evidence type="ECO:0000256" key="4">
    <source>
        <dbReference type="ARBA" id="ARBA00022692"/>
    </source>
</evidence>
<comment type="similarity">
    <text evidence="7">Belongs to the binding-protein-dependent transport system permease family.</text>
</comment>
<dbReference type="InterPro" id="IPR000515">
    <property type="entry name" value="MetI-like"/>
</dbReference>
<feature type="transmembrane region" description="Helical" evidence="7">
    <location>
        <begin position="186"/>
        <end position="208"/>
    </location>
</feature>
<keyword evidence="4 7" id="KW-0812">Transmembrane</keyword>
<feature type="transmembrane region" description="Helical" evidence="7">
    <location>
        <begin position="251"/>
        <end position="271"/>
    </location>
</feature>
<feature type="transmembrane region" description="Helical" evidence="7">
    <location>
        <begin position="135"/>
        <end position="165"/>
    </location>
</feature>
<keyword evidence="5 7" id="KW-1133">Transmembrane helix</keyword>
<dbReference type="GO" id="GO:0055085">
    <property type="term" value="P:transmembrane transport"/>
    <property type="evidence" value="ECO:0007669"/>
    <property type="project" value="InterPro"/>
</dbReference>
<dbReference type="SUPFAM" id="SSF161098">
    <property type="entry name" value="MetI-like"/>
    <property type="match status" value="1"/>
</dbReference>
<dbReference type="PROSITE" id="PS50928">
    <property type="entry name" value="ABC_TM1"/>
    <property type="match status" value="1"/>
</dbReference>
<evidence type="ECO:0000259" key="8">
    <source>
        <dbReference type="PROSITE" id="PS50928"/>
    </source>
</evidence>
<evidence type="ECO:0000256" key="6">
    <source>
        <dbReference type="ARBA" id="ARBA00023136"/>
    </source>
</evidence>
<dbReference type="EMBL" id="DVOT01000007">
    <property type="protein sequence ID" value="HIV26386.1"/>
    <property type="molecule type" value="Genomic_DNA"/>
</dbReference>
<evidence type="ECO:0000256" key="1">
    <source>
        <dbReference type="ARBA" id="ARBA00004651"/>
    </source>
</evidence>
<feature type="transmembrane region" description="Helical" evidence="7">
    <location>
        <begin position="52"/>
        <end position="73"/>
    </location>
</feature>
<keyword evidence="6 7" id="KW-0472">Membrane</keyword>
<dbReference type="InterPro" id="IPR050809">
    <property type="entry name" value="UgpAE/MalFG_permease"/>
</dbReference>
<keyword evidence="3" id="KW-1003">Cell membrane</keyword>
<proteinExistence type="inferred from homology"/>
<sequence>MFGVVIAFKNYRARPGRSFLWSLIHNSDWVGFENFQFLFKSSYFETMLRNTLVYNTIFIVLGVVIPVALAIMISQLYSKKLAKTCQTMMFLPHFLSWVVIGYFVYAFLATDAGLVNNTAKLLNIGNPKHQWYQDVGFWTWFLVFLNVWKTMGYNMVVYMATISGIDSQMYEAALIDGASKWQQTKYITIPTLRPIISIMFIMAVGNIFRSDFGLFYQATRNSGSLTSITQTIDVYVYKALLERPNINLSSAAALLQSVCGCLTIVVANIVVKKIDPEAGLF</sequence>
<dbReference type="AlphaFoldDB" id="A0A9D1P4H1"/>
<gene>
    <name evidence="9" type="ORF">IAA64_00325</name>
</gene>
<accession>A0A9D1P4H1</accession>
<keyword evidence="2 7" id="KW-0813">Transport</keyword>
<reference evidence="9" key="1">
    <citation type="submission" date="2020-10" db="EMBL/GenBank/DDBJ databases">
        <authorList>
            <person name="Gilroy R."/>
        </authorList>
    </citation>
    <scope>NUCLEOTIDE SEQUENCE</scope>
    <source>
        <strain evidence="9">CHK183-6373</strain>
    </source>
</reference>
<dbReference type="CDD" id="cd06261">
    <property type="entry name" value="TM_PBP2"/>
    <property type="match status" value="1"/>
</dbReference>
<reference evidence="9" key="2">
    <citation type="journal article" date="2021" name="PeerJ">
        <title>Extensive microbial diversity within the chicken gut microbiome revealed by metagenomics and culture.</title>
        <authorList>
            <person name="Gilroy R."/>
            <person name="Ravi A."/>
            <person name="Getino M."/>
            <person name="Pursley I."/>
            <person name="Horton D.L."/>
            <person name="Alikhan N.F."/>
            <person name="Baker D."/>
            <person name="Gharbi K."/>
            <person name="Hall N."/>
            <person name="Watson M."/>
            <person name="Adriaenssens E.M."/>
            <person name="Foster-Nyarko E."/>
            <person name="Jarju S."/>
            <person name="Secka A."/>
            <person name="Antonio M."/>
            <person name="Oren A."/>
            <person name="Chaudhuri R.R."/>
            <person name="La Ragione R."/>
            <person name="Hildebrand F."/>
            <person name="Pallen M.J."/>
        </authorList>
    </citation>
    <scope>NUCLEOTIDE SEQUENCE</scope>
    <source>
        <strain evidence="9">CHK183-6373</strain>
    </source>
</reference>
<evidence type="ECO:0000256" key="5">
    <source>
        <dbReference type="ARBA" id="ARBA00022989"/>
    </source>
</evidence>
<comment type="caution">
    <text evidence="9">The sequence shown here is derived from an EMBL/GenBank/DDBJ whole genome shotgun (WGS) entry which is preliminary data.</text>
</comment>
<dbReference type="Proteomes" id="UP000886884">
    <property type="component" value="Unassembled WGS sequence"/>
</dbReference>
<dbReference type="GO" id="GO:0005886">
    <property type="term" value="C:plasma membrane"/>
    <property type="evidence" value="ECO:0007669"/>
    <property type="project" value="UniProtKB-SubCell"/>
</dbReference>
<evidence type="ECO:0000256" key="3">
    <source>
        <dbReference type="ARBA" id="ARBA00022475"/>
    </source>
</evidence>
<feature type="transmembrane region" description="Helical" evidence="7">
    <location>
        <begin position="94"/>
        <end position="115"/>
    </location>
</feature>
<dbReference type="Gene3D" id="1.10.3720.10">
    <property type="entry name" value="MetI-like"/>
    <property type="match status" value="1"/>
</dbReference>
<evidence type="ECO:0000313" key="9">
    <source>
        <dbReference type="EMBL" id="HIV26386.1"/>
    </source>
</evidence>
<evidence type="ECO:0000256" key="2">
    <source>
        <dbReference type="ARBA" id="ARBA00022448"/>
    </source>
</evidence>
<dbReference type="PANTHER" id="PTHR43227:SF11">
    <property type="entry name" value="BLL4140 PROTEIN"/>
    <property type="match status" value="1"/>
</dbReference>
<protein>
    <submittedName>
        <fullName evidence="9">Sugar ABC transporter permease</fullName>
    </submittedName>
</protein>
<organism evidence="9 10">
    <name type="scientific">Candidatus Ornithocaccomicrobium faecavium</name>
    <dbReference type="NCBI Taxonomy" id="2840890"/>
    <lineage>
        <taxon>Bacteria</taxon>
        <taxon>Bacillati</taxon>
        <taxon>Bacillota</taxon>
        <taxon>Clostridia</taxon>
        <taxon>Candidatus Ornithocaccomicrobium</taxon>
    </lineage>
</organism>